<keyword evidence="6 10" id="KW-0133">Cell shape</keyword>
<name>A0ABT0GHE5_9GAMM</name>
<reference evidence="15" key="1">
    <citation type="submission" date="2022-04" db="EMBL/GenBank/DDBJ databases">
        <title>Lysobacter sp. CAU 1642 isolated from sea sand.</title>
        <authorList>
            <person name="Kim W."/>
        </authorList>
    </citation>
    <scope>NUCLEOTIDE SEQUENCE</scope>
    <source>
        <strain evidence="15">CAU 1642</strain>
    </source>
</reference>
<evidence type="ECO:0000256" key="10">
    <source>
        <dbReference type="HAMAP-Rule" id="MF_02019"/>
    </source>
</evidence>
<keyword evidence="4 10" id="KW-0547">Nucleotide-binding</keyword>
<keyword evidence="9 10" id="KW-0961">Cell wall biogenesis/degradation</keyword>
<dbReference type="InterPro" id="IPR036565">
    <property type="entry name" value="Mur-like_cat_sf"/>
</dbReference>
<evidence type="ECO:0000256" key="1">
    <source>
        <dbReference type="ARBA" id="ARBA00022490"/>
    </source>
</evidence>
<feature type="domain" description="Mur ligase N-terminal catalytic" evidence="12">
    <location>
        <begin position="26"/>
        <end position="96"/>
    </location>
</feature>
<dbReference type="InterPro" id="IPR013221">
    <property type="entry name" value="Mur_ligase_cen"/>
</dbReference>
<evidence type="ECO:0000256" key="11">
    <source>
        <dbReference type="RuleBase" id="RU004136"/>
    </source>
</evidence>
<dbReference type="InterPro" id="IPR005863">
    <property type="entry name" value="UDP-N-AcMur_synth"/>
</dbReference>
<dbReference type="PANTHER" id="PTHR43024:SF1">
    <property type="entry name" value="UDP-N-ACETYLMURAMOYL-TRIPEPTIDE--D-ALANYL-D-ALANINE LIGASE"/>
    <property type="match status" value="1"/>
</dbReference>
<dbReference type="RefSeq" id="WP_248208725.1">
    <property type="nucleotide sequence ID" value="NZ_JALNMH010000007.1"/>
</dbReference>
<keyword evidence="1 10" id="KW-0963">Cytoplasm</keyword>
<keyword evidence="7 10" id="KW-0573">Peptidoglycan synthesis</keyword>
<keyword evidence="2 10" id="KW-0436">Ligase</keyword>
<dbReference type="InterPro" id="IPR004101">
    <property type="entry name" value="Mur_ligase_C"/>
</dbReference>
<dbReference type="Gene3D" id="3.40.1390.10">
    <property type="entry name" value="MurE/MurF, N-terminal domain"/>
    <property type="match status" value="1"/>
</dbReference>
<dbReference type="Pfam" id="PF01225">
    <property type="entry name" value="Mur_ligase"/>
    <property type="match status" value="1"/>
</dbReference>
<evidence type="ECO:0000259" key="13">
    <source>
        <dbReference type="Pfam" id="PF02875"/>
    </source>
</evidence>
<evidence type="ECO:0000259" key="14">
    <source>
        <dbReference type="Pfam" id="PF08245"/>
    </source>
</evidence>
<comment type="caution">
    <text evidence="15">The sequence shown here is derived from an EMBL/GenBank/DDBJ whole genome shotgun (WGS) entry which is preliminary data.</text>
</comment>
<evidence type="ECO:0000313" key="15">
    <source>
        <dbReference type="EMBL" id="MCK7593962.1"/>
    </source>
</evidence>
<dbReference type="HAMAP" id="MF_02019">
    <property type="entry name" value="MurF"/>
    <property type="match status" value="1"/>
</dbReference>
<evidence type="ECO:0000256" key="2">
    <source>
        <dbReference type="ARBA" id="ARBA00022598"/>
    </source>
</evidence>
<feature type="domain" description="Mur ligase central" evidence="14">
    <location>
        <begin position="109"/>
        <end position="296"/>
    </location>
</feature>
<comment type="function">
    <text evidence="10 11">Involved in cell wall formation. Catalyzes the final step in the synthesis of UDP-N-acetylmuramoyl-pentapeptide, the precursor of murein.</text>
</comment>
<dbReference type="Pfam" id="PF08245">
    <property type="entry name" value="Mur_ligase_M"/>
    <property type="match status" value="1"/>
</dbReference>
<dbReference type="Gene3D" id="3.90.190.20">
    <property type="entry name" value="Mur ligase, C-terminal domain"/>
    <property type="match status" value="1"/>
</dbReference>
<comment type="pathway">
    <text evidence="10 11">Cell wall biogenesis; peptidoglycan biosynthesis.</text>
</comment>
<organism evidence="15 16">
    <name type="scientific">Pseudomarimonas salicorniae</name>
    <dbReference type="NCBI Taxonomy" id="2933270"/>
    <lineage>
        <taxon>Bacteria</taxon>
        <taxon>Pseudomonadati</taxon>
        <taxon>Pseudomonadota</taxon>
        <taxon>Gammaproteobacteria</taxon>
        <taxon>Lysobacterales</taxon>
        <taxon>Lysobacteraceae</taxon>
        <taxon>Pseudomarimonas</taxon>
    </lineage>
</organism>
<evidence type="ECO:0000256" key="7">
    <source>
        <dbReference type="ARBA" id="ARBA00022984"/>
    </source>
</evidence>
<evidence type="ECO:0000256" key="3">
    <source>
        <dbReference type="ARBA" id="ARBA00022618"/>
    </source>
</evidence>
<dbReference type="InterPro" id="IPR036615">
    <property type="entry name" value="Mur_ligase_C_dom_sf"/>
</dbReference>
<comment type="subcellular location">
    <subcellularLocation>
        <location evidence="10 11">Cytoplasm</location>
    </subcellularLocation>
</comment>
<dbReference type="EC" id="6.3.2.10" evidence="10 11"/>
<dbReference type="InterPro" id="IPR035911">
    <property type="entry name" value="MurE/MurF_N"/>
</dbReference>
<dbReference type="EMBL" id="JALNMH010000007">
    <property type="protein sequence ID" value="MCK7593962.1"/>
    <property type="molecule type" value="Genomic_DNA"/>
</dbReference>
<evidence type="ECO:0000256" key="9">
    <source>
        <dbReference type="ARBA" id="ARBA00023316"/>
    </source>
</evidence>
<evidence type="ECO:0000256" key="5">
    <source>
        <dbReference type="ARBA" id="ARBA00022840"/>
    </source>
</evidence>
<dbReference type="NCBIfam" id="TIGR01143">
    <property type="entry name" value="murF"/>
    <property type="match status" value="1"/>
</dbReference>
<dbReference type="InterPro" id="IPR000713">
    <property type="entry name" value="Mur_ligase_N"/>
</dbReference>
<dbReference type="Pfam" id="PF02875">
    <property type="entry name" value="Mur_ligase_C"/>
    <property type="match status" value="1"/>
</dbReference>
<keyword evidence="5 10" id="KW-0067">ATP-binding</keyword>
<feature type="binding site" evidence="10">
    <location>
        <begin position="110"/>
        <end position="116"/>
    </location>
    <ligand>
        <name>ATP</name>
        <dbReference type="ChEBI" id="CHEBI:30616"/>
    </ligand>
</feature>
<dbReference type="SUPFAM" id="SSF63418">
    <property type="entry name" value="MurE/MurF N-terminal domain"/>
    <property type="match status" value="1"/>
</dbReference>
<dbReference type="SUPFAM" id="SSF53244">
    <property type="entry name" value="MurD-like peptide ligases, peptide-binding domain"/>
    <property type="match status" value="1"/>
</dbReference>
<comment type="similarity">
    <text evidence="10">Belongs to the MurCDEF family. MurF subfamily.</text>
</comment>
<proteinExistence type="inferred from homology"/>
<keyword evidence="8 10" id="KW-0131">Cell cycle</keyword>
<keyword evidence="16" id="KW-1185">Reference proteome</keyword>
<evidence type="ECO:0000256" key="8">
    <source>
        <dbReference type="ARBA" id="ARBA00023306"/>
    </source>
</evidence>
<feature type="domain" description="Mur ligase C-terminal" evidence="13">
    <location>
        <begin position="318"/>
        <end position="437"/>
    </location>
</feature>
<accession>A0ABT0GHE5</accession>
<sequence>MKPLSLAFIAHSVGVAVPKGEAELRIERVVTDSRELRPGDLFVALRGERADGHDFLPQAMERGATAALVTTPRSDVVLPQLRVTDALHALAQLAAALRRERRTQVLALTGSNGKTTVKTLLASILEQVGPTWATPGNRNNELGMPLAVIDQPEDARFAVYELGAGQPGDIAHLAAIAMPQVALVNNVGPAHLERLGSLLGVAQTKGAIYAALPVDGVAVINADDAFGTWFEQRLPPAQPRLRFGIEVPAEVMARELRLDAGHSEFVLQLGEQERALRLPLGGRHNVMNALAAAAMAHAAGVGPEAIVAGLSRVSAVGGRLRRIPLADGMTLIDDSYNANPGSLAAAIAFLAAQSPPRVLVLGDMRELGEQAVALHHEAGERARSAGIERLLCTGPLSRAAAEGFGAGGEHFDTQEALLTALRGALVPGANVLVKGSRGSRMDRLVQALAPDEEDSHAA</sequence>
<dbReference type="GO" id="GO:0016874">
    <property type="term" value="F:ligase activity"/>
    <property type="evidence" value="ECO:0007669"/>
    <property type="project" value="UniProtKB-KW"/>
</dbReference>
<dbReference type="Proteomes" id="UP001431449">
    <property type="component" value="Unassembled WGS sequence"/>
</dbReference>
<keyword evidence="3 10" id="KW-0132">Cell division</keyword>
<dbReference type="InterPro" id="IPR051046">
    <property type="entry name" value="MurCDEF_CellWall_CoF430Synth"/>
</dbReference>
<comment type="catalytic activity">
    <reaction evidence="10 11">
        <text>D-alanyl-D-alanine + UDP-N-acetyl-alpha-D-muramoyl-L-alanyl-gamma-D-glutamyl-meso-2,6-diaminopimelate + ATP = UDP-N-acetyl-alpha-D-muramoyl-L-alanyl-gamma-D-glutamyl-meso-2,6-diaminopimeloyl-D-alanyl-D-alanine + ADP + phosphate + H(+)</text>
        <dbReference type="Rhea" id="RHEA:28374"/>
        <dbReference type="ChEBI" id="CHEBI:15378"/>
        <dbReference type="ChEBI" id="CHEBI:30616"/>
        <dbReference type="ChEBI" id="CHEBI:43474"/>
        <dbReference type="ChEBI" id="CHEBI:57822"/>
        <dbReference type="ChEBI" id="CHEBI:61386"/>
        <dbReference type="ChEBI" id="CHEBI:83905"/>
        <dbReference type="ChEBI" id="CHEBI:456216"/>
        <dbReference type="EC" id="6.3.2.10"/>
    </reaction>
</comment>
<evidence type="ECO:0000256" key="6">
    <source>
        <dbReference type="ARBA" id="ARBA00022960"/>
    </source>
</evidence>
<gene>
    <name evidence="10 15" type="primary">murF</name>
    <name evidence="15" type="ORF">M0G41_09790</name>
</gene>
<evidence type="ECO:0000256" key="4">
    <source>
        <dbReference type="ARBA" id="ARBA00022741"/>
    </source>
</evidence>
<dbReference type="SUPFAM" id="SSF53623">
    <property type="entry name" value="MurD-like peptide ligases, catalytic domain"/>
    <property type="match status" value="1"/>
</dbReference>
<dbReference type="PANTHER" id="PTHR43024">
    <property type="entry name" value="UDP-N-ACETYLMURAMOYL-TRIPEPTIDE--D-ALANYL-D-ALANINE LIGASE"/>
    <property type="match status" value="1"/>
</dbReference>
<evidence type="ECO:0000313" key="16">
    <source>
        <dbReference type="Proteomes" id="UP001431449"/>
    </source>
</evidence>
<dbReference type="Gene3D" id="3.40.1190.10">
    <property type="entry name" value="Mur-like, catalytic domain"/>
    <property type="match status" value="1"/>
</dbReference>
<evidence type="ECO:0000259" key="12">
    <source>
        <dbReference type="Pfam" id="PF01225"/>
    </source>
</evidence>
<protein>
    <recommendedName>
        <fullName evidence="10 11">UDP-N-acetylmuramoyl-tripeptide--D-alanyl-D-alanine ligase</fullName>
        <ecNumber evidence="10 11">6.3.2.10</ecNumber>
    </recommendedName>
    <alternativeName>
        <fullName evidence="10">D-alanyl-D-alanine-adding enzyme</fullName>
    </alternativeName>
</protein>